<dbReference type="Proteomes" id="UP000675920">
    <property type="component" value="Unplaced"/>
</dbReference>
<dbReference type="OrthoDB" id="6194308at2"/>
<reference evidence="2" key="1">
    <citation type="submission" date="2025-08" db="UniProtKB">
        <authorList>
            <consortium name="RefSeq"/>
        </authorList>
    </citation>
    <scope>IDENTIFICATION</scope>
</reference>
<evidence type="ECO:0000313" key="2">
    <source>
        <dbReference type="RefSeq" id="WP_028311310.1"/>
    </source>
</evidence>
<organism evidence="1 2">
    <name type="scientific">Derxia gummosa DSM 723</name>
    <dbReference type="NCBI Taxonomy" id="1121388"/>
    <lineage>
        <taxon>Bacteria</taxon>
        <taxon>Pseudomonadati</taxon>
        <taxon>Pseudomonadota</taxon>
        <taxon>Betaproteobacteria</taxon>
        <taxon>Burkholderiales</taxon>
        <taxon>Alcaligenaceae</taxon>
        <taxon>Derxia</taxon>
    </lineage>
</organism>
<sequence length="293" mass="32373">MQLDHRPVIYRFEGYPLQPDKGLDSLDDPARLRLLCEGDSWFSVGALPVTSNLLMGLRFWRETLLVSLARPGDTLLNMSDLSANPQLRLLIADRKFQSKWDAILLSGGGNDLIDRADRIICKPGPGAGGSMHDYIDSAELADFRADLQAGYRAIAALRAGSKNENTPIVTHVYDYPTPRDAPVKFFGFATPSGPWLYRALKFREVPERLWATISDHLFETLASTLAELGDRRRPDAIPNFHVVKATRNTLTRAALHTTGPDGDWENEIHPTPAGYDKLGQVISAELAVLLGGV</sequence>
<keyword evidence="2" id="KW-0378">Hydrolase</keyword>
<dbReference type="AlphaFoldDB" id="A0A8B6X3Q2"/>
<dbReference type="Gene3D" id="3.40.50.1110">
    <property type="entry name" value="SGNH hydrolase"/>
    <property type="match status" value="1"/>
</dbReference>
<proteinExistence type="predicted"/>
<name>A0A8B6X3Q2_9BURK</name>
<dbReference type="SUPFAM" id="SSF52266">
    <property type="entry name" value="SGNH hydrolase"/>
    <property type="match status" value="1"/>
</dbReference>
<dbReference type="RefSeq" id="WP_028311310.1">
    <property type="nucleotide sequence ID" value="NZ_AXWS01000008.1"/>
</dbReference>
<evidence type="ECO:0000313" key="1">
    <source>
        <dbReference type="Proteomes" id="UP000675920"/>
    </source>
</evidence>
<dbReference type="InterPro" id="IPR036514">
    <property type="entry name" value="SGNH_hydro_sf"/>
</dbReference>
<accession>A0A8B6X3Q2</accession>
<protein>
    <submittedName>
        <fullName evidence="2">SGNH/GDSL hydrolase family protein</fullName>
    </submittedName>
</protein>
<dbReference type="GO" id="GO:0016788">
    <property type="term" value="F:hydrolase activity, acting on ester bonds"/>
    <property type="evidence" value="ECO:0007669"/>
    <property type="project" value="UniProtKB-ARBA"/>
</dbReference>
<keyword evidence="1" id="KW-1185">Reference proteome</keyword>